<dbReference type="EMBL" id="JBHSTQ010000008">
    <property type="protein sequence ID" value="MFC6386732.1"/>
    <property type="molecule type" value="Genomic_DNA"/>
</dbReference>
<evidence type="ECO:0000313" key="1">
    <source>
        <dbReference type="EMBL" id="MFC6386732.1"/>
    </source>
</evidence>
<gene>
    <name evidence="1" type="ORF">ACFP7A_08960</name>
</gene>
<protein>
    <submittedName>
        <fullName evidence="1">Uncharacterized protein</fullName>
    </submittedName>
</protein>
<proteinExistence type="predicted"/>
<reference evidence="2" key="1">
    <citation type="journal article" date="2019" name="Int. J. Syst. Evol. Microbiol.">
        <title>The Global Catalogue of Microorganisms (GCM) 10K type strain sequencing project: providing services to taxonomists for standard genome sequencing and annotation.</title>
        <authorList>
            <consortium name="The Broad Institute Genomics Platform"/>
            <consortium name="The Broad Institute Genome Sequencing Center for Infectious Disease"/>
            <person name="Wu L."/>
            <person name="Ma J."/>
        </authorList>
    </citation>
    <scope>NUCLEOTIDE SEQUENCE [LARGE SCALE GENOMIC DNA]</scope>
    <source>
        <strain evidence="2">CCUG 42001</strain>
    </source>
</reference>
<organism evidence="1 2">
    <name type="scientific">Sporolactobacillus kofuensis</name>
    <dbReference type="NCBI Taxonomy" id="269672"/>
    <lineage>
        <taxon>Bacteria</taxon>
        <taxon>Bacillati</taxon>
        <taxon>Bacillota</taxon>
        <taxon>Bacilli</taxon>
        <taxon>Bacillales</taxon>
        <taxon>Sporolactobacillaceae</taxon>
        <taxon>Sporolactobacillus</taxon>
    </lineage>
</organism>
<sequence>MRTEIYKEVDRRGGFNLDIRLINKRRRMADEGASQSQRDKLSKVDVIADDKRLIEVYLAVVKDFAIHYGVEV</sequence>
<dbReference type="Proteomes" id="UP001596267">
    <property type="component" value="Unassembled WGS sequence"/>
</dbReference>
<name>A0ABW1WGY6_9BACL</name>
<dbReference type="RefSeq" id="WP_253054794.1">
    <property type="nucleotide sequence ID" value="NZ_JAMXWN010000008.1"/>
</dbReference>
<accession>A0ABW1WGY6</accession>
<evidence type="ECO:0000313" key="2">
    <source>
        <dbReference type="Proteomes" id="UP001596267"/>
    </source>
</evidence>
<comment type="caution">
    <text evidence="1">The sequence shown here is derived from an EMBL/GenBank/DDBJ whole genome shotgun (WGS) entry which is preliminary data.</text>
</comment>
<keyword evidence="2" id="KW-1185">Reference proteome</keyword>